<feature type="region of interest" description="Disordered" evidence="2">
    <location>
        <begin position="158"/>
        <end position="204"/>
    </location>
</feature>
<evidence type="ECO:0000313" key="4">
    <source>
        <dbReference type="EMBL" id="KDR13593.1"/>
    </source>
</evidence>
<accession>A0A067QWI5</accession>
<feature type="compositionally biased region" description="Polar residues" evidence="2">
    <location>
        <begin position="180"/>
        <end position="193"/>
    </location>
</feature>
<dbReference type="AlphaFoldDB" id="A0A067QWI5"/>
<evidence type="ECO:0000256" key="3">
    <source>
        <dbReference type="SAM" id="SignalP"/>
    </source>
</evidence>
<evidence type="ECO:0000256" key="2">
    <source>
        <dbReference type="SAM" id="MobiDB-lite"/>
    </source>
</evidence>
<keyword evidence="3" id="KW-0732">Signal</keyword>
<sequence>MLIVVTVTCLSVIAAQGTSKIDDFPEASKKPTWLTSNDINVLDKPAYAPSRRQWLPRQTASHPEIEASDPIGSPFPLFPTFPSFNFPSFVQPIYGTGNYGLLVNRVARLEGEIKLLKQKIVSLDRVLNCANITSSPGFRPASSYAPIRPQGSAPFSGGGYVVSSQSGGPGQSSGVLVSSTYNNQEGSQGQGTLTVEHFGNTPKV</sequence>
<keyword evidence="5" id="KW-1185">Reference proteome</keyword>
<feature type="chain" id="PRO_5001648229" evidence="3">
    <location>
        <begin position="18"/>
        <end position="204"/>
    </location>
</feature>
<gene>
    <name evidence="4" type="ORF">L798_12282</name>
</gene>
<name>A0A067QWI5_ZOONE</name>
<organism evidence="4 5">
    <name type="scientific">Zootermopsis nevadensis</name>
    <name type="common">Dampwood termite</name>
    <dbReference type="NCBI Taxonomy" id="136037"/>
    <lineage>
        <taxon>Eukaryota</taxon>
        <taxon>Metazoa</taxon>
        <taxon>Ecdysozoa</taxon>
        <taxon>Arthropoda</taxon>
        <taxon>Hexapoda</taxon>
        <taxon>Insecta</taxon>
        <taxon>Pterygota</taxon>
        <taxon>Neoptera</taxon>
        <taxon>Polyneoptera</taxon>
        <taxon>Dictyoptera</taxon>
        <taxon>Blattodea</taxon>
        <taxon>Blattoidea</taxon>
        <taxon>Termitoidae</taxon>
        <taxon>Termopsidae</taxon>
        <taxon>Zootermopsis</taxon>
    </lineage>
</organism>
<reference evidence="4 5" key="1">
    <citation type="journal article" date="2014" name="Nat. Commun.">
        <title>Molecular traces of alternative social organization in a termite genome.</title>
        <authorList>
            <person name="Terrapon N."/>
            <person name="Li C."/>
            <person name="Robertson H.M."/>
            <person name="Ji L."/>
            <person name="Meng X."/>
            <person name="Booth W."/>
            <person name="Chen Z."/>
            <person name="Childers C.P."/>
            <person name="Glastad K.M."/>
            <person name="Gokhale K."/>
            <person name="Gowin J."/>
            <person name="Gronenberg W."/>
            <person name="Hermansen R.A."/>
            <person name="Hu H."/>
            <person name="Hunt B.G."/>
            <person name="Huylmans A.K."/>
            <person name="Khalil S.M."/>
            <person name="Mitchell R.D."/>
            <person name="Munoz-Torres M.C."/>
            <person name="Mustard J.A."/>
            <person name="Pan H."/>
            <person name="Reese J.T."/>
            <person name="Scharf M.E."/>
            <person name="Sun F."/>
            <person name="Vogel H."/>
            <person name="Xiao J."/>
            <person name="Yang W."/>
            <person name="Yang Z."/>
            <person name="Yang Z."/>
            <person name="Zhou J."/>
            <person name="Zhu J."/>
            <person name="Brent C.S."/>
            <person name="Elsik C.G."/>
            <person name="Goodisman M.A."/>
            <person name="Liberles D.A."/>
            <person name="Roe R.M."/>
            <person name="Vargo E.L."/>
            <person name="Vilcinskas A."/>
            <person name="Wang J."/>
            <person name="Bornberg-Bauer E."/>
            <person name="Korb J."/>
            <person name="Zhang G."/>
            <person name="Liebig J."/>
        </authorList>
    </citation>
    <scope>NUCLEOTIDE SEQUENCE [LARGE SCALE GENOMIC DNA]</scope>
    <source>
        <tissue evidence="4">Whole organism</tissue>
    </source>
</reference>
<protein>
    <submittedName>
        <fullName evidence="4">Uncharacterized protein</fullName>
    </submittedName>
</protein>
<proteinExistence type="predicted"/>
<feature type="signal peptide" evidence="3">
    <location>
        <begin position="1"/>
        <end position="17"/>
    </location>
</feature>
<evidence type="ECO:0000313" key="5">
    <source>
        <dbReference type="Proteomes" id="UP000027135"/>
    </source>
</evidence>
<dbReference type="Proteomes" id="UP000027135">
    <property type="component" value="Unassembled WGS sequence"/>
</dbReference>
<feature type="coiled-coil region" evidence="1">
    <location>
        <begin position="99"/>
        <end position="126"/>
    </location>
</feature>
<dbReference type="InParanoid" id="A0A067QWI5"/>
<dbReference type="EMBL" id="KK852936">
    <property type="protein sequence ID" value="KDR13593.1"/>
    <property type="molecule type" value="Genomic_DNA"/>
</dbReference>
<evidence type="ECO:0000256" key="1">
    <source>
        <dbReference type="SAM" id="Coils"/>
    </source>
</evidence>
<keyword evidence="1" id="KW-0175">Coiled coil</keyword>
<feature type="compositionally biased region" description="Low complexity" evidence="2">
    <location>
        <begin position="161"/>
        <end position="179"/>
    </location>
</feature>